<feature type="compositionally biased region" description="Polar residues" evidence="7">
    <location>
        <begin position="399"/>
        <end position="410"/>
    </location>
</feature>
<organism evidence="8 9">
    <name type="scientific">Ponticaulis profundi</name>
    <dbReference type="NCBI Taxonomy" id="2665222"/>
    <lineage>
        <taxon>Bacteria</taxon>
        <taxon>Pseudomonadati</taxon>
        <taxon>Pseudomonadota</taxon>
        <taxon>Alphaproteobacteria</taxon>
        <taxon>Hyphomonadales</taxon>
        <taxon>Hyphomonadaceae</taxon>
        <taxon>Ponticaulis</taxon>
    </lineage>
</organism>
<evidence type="ECO:0000256" key="3">
    <source>
        <dbReference type="ARBA" id="ARBA00022692"/>
    </source>
</evidence>
<protein>
    <recommendedName>
        <fullName evidence="6">Na(+)/H(+) antiporter NhaA</fullName>
    </recommendedName>
    <alternativeName>
        <fullName evidence="6">Sodium/proton antiporter NhaA</fullName>
    </alternativeName>
</protein>
<dbReference type="NCBIfam" id="TIGR00773">
    <property type="entry name" value="NhaA"/>
    <property type="match status" value="1"/>
</dbReference>
<feature type="transmembrane region" description="Helical" evidence="6">
    <location>
        <begin position="157"/>
        <end position="178"/>
    </location>
</feature>
<dbReference type="InterPro" id="IPR023171">
    <property type="entry name" value="Na/H_antiporter_dom_sf"/>
</dbReference>
<dbReference type="InterPro" id="IPR004670">
    <property type="entry name" value="NhaA"/>
</dbReference>
<sequence length="410" mass="43665">MTIVMERARQFFNWEPSAGLLLIAAALFAIVANNSVTSSGYMAFLDTPVILQIGALELNKPLLLWINDGLMAVFFFTIGLEIKREILQGQLSSPDKVSLPLFAAIGGMVGPALIFYFINQSAPENMSGWAIPAATDIAFALGILALMGSRIPTALKILLLAIAIIDDLGAIVIIALFYTDNLSLMALSGAGISLLGLLMLNMSGVKKIAPYVLVGLIMWVFVLKSGVHATLAGVITALFIPIEGRKSDHHSPLLRLEHGLHPWVAFLIVPLFAFANAGVSLEGLALEDLMSPLTLGVAAGLFFGKQIGVFLISYLAVKLRIARMPDGITWPQIYGLSLLTGIGFTMSLFIGTLAFDSLAMMNDVRLGVLTGSTLSALIGVGILFLSTKSPQTKPEAHASTPSARQSPQMS</sequence>
<feature type="transmembrane region" description="Helical" evidence="6">
    <location>
        <begin position="333"/>
        <end position="354"/>
    </location>
</feature>
<feature type="transmembrane region" description="Helical" evidence="6">
    <location>
        <begin position="293"/>
        <end position="317"/>
    </location>
</feature>
<accession>A0ABW1SCQ3</accession>
<feature type="transmembrane region" description="Helical" evidence="6">
    <location>
        <begin position="130"/>
        <end position="148"/>
    </location>
</feature>
<evidence type="ECO:0000313" key="9">
    <source>
        <dbReference type="Proteomes" id="UP001596303"/>
    </source>
</evidence>
<name>A0ABW1SCQ3_9PROT</name>
<dbReference type="NCBIfam" id="NF007111">
    <property type="entry name" value="PRK09560.1"/>
    <property type="match status" value="1"/>
</dbReference>
<comment type="caution">
    <text evidence="8">The sequence shown here is derived from an EMBL/GenBank/DDBJ whole genome shotgun (WGS) entry which is preliminary data.</text>
</comment>
<evidence type="ECO:0000256" key="5">
    <source>
        <dbReference type="ARBA" id="ARBA00023136"/>
    </source>
</evidence>
<evidence type="ECO:0000256" key="4">
    <source>
        <dbReference type="ARBA" id="ARBA00022989"/>
    </source>
</evidence>
<proteinExistence type="inferred from homology"/>
<comment type="similarity">
    <text evidence="6">Belongs to the NhaA Na(+)/H(+) (TC 2.A.33) antiporter family.</text>
</comment>
<dbReference type="EMBL" id="JBHSSW010000017">
    <property type="protein sequence ID" value="MFC6198979.1"/>
    <property type="molecule type" value="Genomic_DNA"/>
</dbReference>
<keyword evidence="6" id="KW-0813">Transport</keyword>
<dbReference type="Gene3D" id="1.20.1530.10">
    <property type="entry name" value="Na+/H+ antiporter like domain"/>
    <property type="match status" value="1"/>
</dbReference>
<keyword evidence="6" id="KW-0050">Antiport</keyword>
<dbReference type="RefSeq" id="WP_377379660.1">
    <property type="nucleotide sequence ID" value="NZ_JBHSSW010000017.1"/>
</dbReference>
<dbReference type="NCBIfam" id="NF007112">
    <property type="entry name" value="PRK09561.1"/>
    <property type="match status" value="1"/>
</dbReference>
<dbReference type="Proteomes" id="UP001596303">
    <property type="component" value="Unassembled WGS sequence"/>
</dbReference>
<gene>
    <name evidence="6 8" type="primary">nhaA</name>
    <name evidence="8" type="ORF">ACFQDM_12870</name>
</gene>
<feature type="transmembrane region" description="Helical" evidence="6">
    <location>
        <begin position="101"/>
        <end position="118"/>
    </location>
</feature>
<feature type="transmembrane region" description="Helical" evidence="6">
    <location>
        <begin position="260"/>
        <end position="281"/>
    </location>
</feature>
<keyword evidence="4 6" id="KW-1133">Transmembrane helix</keyword>
<dbReference type="PANTHER" id="PTHR30341:SF0">
    <property type="entry name" value="NA(+)_H(+) ANTIPORTER NHAA"/>
    <property type="match status" value="1"/>
</dbReference>
<reference evidence="9" key="1">
    <citation type="journal article" date="2019" name="Int. J. Syst. Evol. Microbiol.">
        <title>The Global Catalogue of Microorganisms (GCM) 10K type strain sequencing project: providing services to taxonomists for standard genome sequencing and annotation.</title>
        <authorList>
            <consortium name="The Broad Institute Genomics Platform"/>
            <consortium name="The Broad Institute Genome Sequencing Center for Infectious Disease"/>
            <person name="Wu L."/>
            <person name="Ma J."/>
        </authorList>
    </citation>
    <scope>NUCLEOTIDE SEQUENCE [LARGE SCALE GENOMIC DNA]</scope>
    <source>
        <strain evidence="9">CGMCC-1.15741</strain>
    </source>
</reference>
<keyword evidence="6" id="KW-0915">Sodium</keyword>
<comment type="catalytic activity">
    <reaction evidence="6">
        <text>Na(+)(in) + 2 H(+)(out) = Na(+)(out) + 2 H(+)(in)</text>
        <dbReference type="Rhea" id="RHEA:29251"/>
        <dbReference type="ChEBI" id="CHEBI:15378"/>
        <dbReference type="ChEBI" id="CHEBI:29101"/>
    </reaction>
</comment>
<evidence type="ECO:0000256" key="7">
    <source>
        <dbReference type="SAM" id="MobiDB-lite"/>
    </source>
</evidence>
<evidence type="ECO:0000256" key="6">
    <source>
        <dbReference type="HAMAP-Rule" id="MF_01844"/>
    </source>
</evidence>
<keyword evidence="5 6" id="KW-0472">Membrane</keyword>
<evidence type="ECO:0000256" key="1">
    <source>
        <dbReference type="ARBA" id="ARBA00004429"/>
    </source>
</evidence>
<feature type="transmembrane region" description="Helical" evidence="6">
    <location>
        <begin position="62"/>
        <end position="80"/>
    </location>
</feature>
<feature type="transmembrane region" description="Helical" evidence="6">
    <location>
        <begin position="366"/>
        <end position="385"/>
    </location>
</feature>
<keyword evidence="9" id="KW-1185">Reference proteome</keyword>
<feature type="transmembrane region" description="Helical" evidence="6">
    <location>
        <begin position="212"/>
        <end position="240"/>
    </location>
</feature>
<dbReference type="PANTHER" id="PTHR30341">
    <property type="entry name" value="SODIUM ION/PROTON ANTIPORTER NHAA-RELATED"/>
    <property type="match status" value="1"/>
</dbReference>
<keyword evidence="3 6" id="KW-0812">Transmembrane</keyword>
<dbReference type="Pfam" id="PF06965">
    <property type="entry name" value="Na_H_antiport_1"/>
    <property type="match status" value="1"/>
</dbReference>
<comment type="function">
    <text evidence="6">Na(+)/H(+) antiporter that extrudes sodium in exchange for external protons.</text>
</comment>
<keyword evidence="2 6" id="KW-1003">Cell membrane</keyword>
<feature type="transmembrane region" description="Helical" evidence="6">
    <location>
        <begin position="184"/>
        <end position="200"/>
    </location>
</feature>
<keyword evidence="6" id="KW-0406">Ion transport</keyword>
<feature type="region of interest" description="Disordered" evidence="7">
    <location>
        <begin position="391"/>
        <end position="410"/>
    </location>
</feature>
<evidence type="ECO:0000256" key="2">
    <source>
        <dbReference type="ARBA" id="ARBA00022475"/>
    </source>
</evidence>
<comment type="subcellular location">
    <subcellularLocation>
        <location evidence="1">Cell inner membrane</location>
        <topology evidence="1">Multi-pass membrane protein</topology>
    </subcellularLocation>
    <subcellularLocation>
        <location evidence="6">Cell membrane</location>
        <topology evidence="6">Multi-pass membrane protein</topology>
    </subcellularLocation>
</comment>
<keyword evidence="6" id="KW-0739">Sodium transport</keyword>
<dbReference type="HAMAP" id="MF_01844">
    <property type="entry name" value="NhaA"/>
    <property type="match status" value="1"/>
</dbReference>
<evidence type="ECO:0000313" key="8">
    <source>
        <dbReference type="EMBL" id="MFC6198979.1"/>
    </source>
</evidence>